<reference evidence="1 2" key="1">
    <citation type="submission" date="2022-06" db="EMBL/GenBank/DDBJ databases">
        <title>Isolation of gut microbiota from human fecal samples.</title>
        <authorList>
            <person name="Pamer E.G."/>
            <person name="Barat B."/>
            <person name="Waligurski E."/>
            <person name="Medina S."/>
            <person name="Paddock L."/>
            <person name="Mostad J."/>
        </authorList>
    </citation>
    <scope>NUCLEOTIDE SEQUENCE [LARGE SCALE GENOMIC DNA]</scope>
    <source>
        <strain evidence="1 2">DFI.7.95</strain>
    </source>
</reference>
<evidence type="ECO:0000313" key="2">
    <source>
        <dbReference type="Proteomes" id="UP001524478"/>
    </source>
</evidence>
<dbReference type="RefSeq" id="WP_256310111.1">
    <property type="nucleotide sequence ID" value="NZ_JANGAC010000001.1"/>
</dbReference>
<dbReference type="EMBL" id="JANGAC010000001">
    <property type="protein sequence ID" value="MCQ4921593.1"/>
    <property type="molecule type" value="Genomic_DNA"/>
</dbReference>
<keyword evidence="2" id="KW-1185">Reference proteome</keyword>
<dbReference type="Proteomes" id="UP001524478">
    <property type="component" value="Unassembled WGS sequence"/>
</dbReference>
<comment type="caution">
    <text evidence="1">The sequence shown here is derived from an EMBL/GenBank/DDBJ whole genome shotgun (WGS) entry which is preliminary data.</text>
</comment>
<name>A0ABT1S550_9FIRM</name>
<protein>
    <submittedName>
        <fullName evidence="1">Uncharacterized protein</fullName>
    </submittedName>
</protein>
<organism evidence="1 2">
    <name type="scientific">Tissierella carlieri</name>
    <dbReference type="NCBI Taxonomy" id="689904"/>
    <lineage>
        <taxon>Bacteria</taxon>
        <taxon>Bacillati</taxon>
        <taxon>Bacillota</taxon>
        <taxon>Tissierellia</taxon>
        <taxon>Tissierellales</taxon>
        <taxon>Tissierellaceae</taxon>
        <taxon>Tissierella</taxon>
    </lineage>
</organism>
<accession>A0ABT1S550</accession>
<sequence length="141" mass="16530">MIKKILTTVFLVIILLHLQVIHAEEYKYIEIFDPKQDKVVKTVQTNKEINAMIVGWINGIDRVYAKIDPIKNDGYAIRFPLDPTIQVQNKWLNTTVREVYLIIPENDPPFFMVFETEDRLICFPFDSQISTLSNVLDFKLK</sequence>
<gene>
    <name evidence="1" type="ORF">NE686_00725</name>
</gene>
<proteinExistence type="predicted"/>
<evidence type="ECO:0000313" key="1">
    <source>
        <dbReference type="EMBL" id="MCQ4921593.1"/>
    </source>
</evidence>